<reference evidence="1 2" key="1">
    <citation type="submission" date="2015-12" db="EMBL/GenBank/DDBJ databases">
        <authorList>
            <person name="Shamseldin A."/>
            <person name="Moawad H."/>
            <person name="Abd El-Rahim W.M."/>
            <person name="Sadowsky M.J."/>
        </authorList>
    </citation>
    <scope>NUCLEOTIDE SEQUENCE [LARGE SCALE GENOMIC DNA]</scope>
    <source>
        <strain evidence="1 2">Ar51</strain>
    </source>
</reference>
<evidence type="ECO:0000313" key="2">
    <source>
        <dbReference type="Proteomes" id="UP000065151"/>
    </source>
</evidence>
<dbReference type="AlphaFoldDB" id="A0A0U3Q7Q4"/>
<name>A0A0U3Q7Q4_9MICC</name>
<accession>A0A0U3Q7Q4</accession>
<dbReference type="KEGG" id="psul:AU252_17620"/>
<dbReference type="Proteomes" id="UP000065151">
    <property type="component" value="Chromosome"/>
</dbReference>
<proteinExistence type="predicted"/>
<organism evidence="1">
    <name type="scientific">Pseudarthrobacter sulfonivorans</name>
    <dbReference type="NCBI Taxonomy" id="121292"/>
    <lineage>
        <taxon>Bacteria</taxon>
        <taxon>Bacillati</taxon>
        <taxon>Actinomycetota</taxon>
        <taxon>Actinomycetes</taxon>
        <taxon>Micrococcales</taxon>
        <taxon>Micrococcaceae</taxon>
        <taxon>Pseudarthrobacter</taxon>
    </lineage>
</organism>
<evidence type="ECO:0000313" key="1">
    <source>
        <dbReference type="EMBL" id="ALV42750.1"/>
    </source>
</evidence>
<gene>
    <name evidence="1" type="ORF">AU252_17620</name>
</gene>
<dbReference type="EMBL" id="CP013747">
    <property type="protein sequence ID" value="ALV42750.1"/>
    <property type="molecule type" value="Genomic_DNA"/>
</dbReference>
<sequence length="115" mass="13225">MLSRYRNQAEAQLRSGLLRKLEGMENDMICDAWLEGPKGKTRYEAPAPFQRVRVADTNQYLCPDHLGPVLMHGANLTWPPEIEWLSPDERPYNSLSPEQAERKFEAFMESIQGGF</sequence>
<protein>
    <submittedName>
        <fullName evidence="1">Uncharacterized protein</fullName>
    </submittedName>
</protein>